<name>K6YTT1_9ALTE</name>
<proteinExistence type="predicted"/>
<dbReference type="Proteomes" id="UP000006251">
    <property type="component" value="Unassembled WGS sequence"/>
</dbReference>
<feature type="chain" id="PRO_5003897590" description="Solute-binding protein family 3/N-terminal domain-containing protein" evidence="1">
    <location>
        <begin position="21"/>
        <end position="293"/>
    </location>
</feature>
<gene>
    <name evidence="2" type="ORF">GPAL_0461</name>
</gene>
<evidence type="ECO:0008006" key="4">
    <source>
        <dbReference type="Google" id="ProtNLM"/>
    </source>
</evidence>
<evidence type="ECO:0000256" key="1">
    <source>
        <dbReference type="SAM" id="SignalP"/>
    </source>
</evidence>
<organism evidence="2 3">
    <name type="scientific">Brumicola pallidula DSM 14239 = ACAM 615</name>
    <dbReference type="NCBI Taxonomy" id="1121922"/>
    <lineage>
        <taxon>Bacteria</taxon>
        <taxon>Pseudomonadati</taxon>
        <taxon>Pseudomonadota</taxon>
        <taxon>Gammaproteobacteria</taxon>
        <taxon>Alteromonadales</taxon>
        <taxon>Alteromonadaceae</taxon>
        <taxon>Brumicola</taxon>
    </lineage>
</organism>
<accession>K6YTT1</accession>
<keyword evidence="3" id="KW-1185">Reference proteome</keyword>
<comment type="caution">
    <text evidence="2">The sequence shown here is derived from an EMBL/GenBank/DDBJ whole genome shotgun (WGS) entry which is preliminary data.</text>
</comment>
<keyword evidence="1" id="KW-0732">Signal</keyword>
<protein>
    <recommendedName>
        <fullName evidence="4">Solute-binding protein family 3/N-terminal domain-containing protein</fullName>
    </recommendedName>
</protein>
<evidence type="ECO:0000313" key="2">
    <source>
        <dbReference type="EMBL" id="GAC27341.1"/>
    </source>
</evidence>
<feature type="signal peptide" evidence="1">
    <location>
        <begin position="1"/>
        <end position="20"/>
    </location>
</feature>
<dbReference type="AlphaFoldDB" id="K6YTT1"/>
<evidence type="ECO:0000313" key="3">
    <source>
        <dbReference type="Proteomes" id="UP000006251"/>
    </source>
</evidence>
<sequence length="293" mass="33178">MGLIKLFPLLLFVFISNASASTINAENKPTIYFDYLPFVKTYETQQAKNAVSATTLLFMQNITRHAALKFLPTIRLLAELDIDTEQSKCALFKLKTAERLDNYYFSLPISFLSTNRLYLRPGMQALSVDLLNEDGEIKNITSLFNDNQNTILLWQDISYGELVDAALRKIPSKNKIIIKGLTSHGSSAKMIERGRTNYAILFPSEVAEFESEMQPFDLLSYRIDGTEPISTGHLMCNKTDASKAWLDKFNAVLVELYESPEFIKANTFKISSQEKILVLNAINQLKFDILTSD</sequence>
<dbReference type="SUPFAM" id="SSF53850">
    <property type="entry name" value="Periplasmic binding protein-like II"/>
    <property type="match status" value="1"/>
</dbReference>
<dbReference type="EMBL" id="BAEQ01000009">
    <property type="protein sequence ID" value="GAC27341.1"/>
    <property type="molecule type" value="Genomic_DNA"/>
</dbReference>
<dbReference type="STRING" id="1121922.GCA_000428905_03020"/>
<reference evidence="3" key="1">
    <citation type="journal article" date="2014" name="Environ. Microbiol.">
        <title>Comparative genomics of the marine bacterial genus Glaciecola reveals the high degree of genomic diversity and genomic characteristic for cold adaptation.</title>
        <authorList>
            <person name="Qin Q.L."/>
            <person name="Xie B.B."/>
            <person name="Yu Y."/>
            <person name="Shu Y.L."/>
            <person name="Rong J.C."/>
            <person name="Zhang Y.J."/>
            <person name="Zhao D.L."/>
            <person name="Chen X.L."/>
            <person name="Zhang X.Y."/>
            <person name="Chen B."/>
            <person name="Zhou B.C."/>
            <person name="Zhang Y.Z."/>
        </authorList>
    </citation>
    <scope>NUCLEOTIDE SEQUENCE [LARGE SCALE GENOMIC DNA]</scope>
    <source>
        <strain evidence="3">ACAM 615</strain>
    </source>
</reference>